<dbReference type="Proteomes" id="UP000800040">
    <property type="component" value="Unassembled WGS sequence"/>
</dbReference>
<dbReference type="AlphaFoldDB" id="A0A6A5KA34"/>
<protein>
    <submittedName>
        <fullName evidence="2">Uncharacterized protein</fullName>
    </submittedName>
</protein>
<name>A0A6A5KA34_9PLEO</name>
<proteinExistence type="predicted"/>
<gene>
    <name evidence="2" type="ORF">BDW02DRAFT_44472</name>
</gene>
<dbReference type="OrthoDB" id="2883672at2759"/>
<accession>A0A6A5KA34</accession>
<evidence type="ECO:0000313" key="2">
    <source>
        <dbReference type="EMBL" id="KAF1831602.1"/>
    </source>
</evidence>
<feature type="compositionally biased region" description="Acidic residues" evidence="1">
    <location>
        <begin position="303"/>
        <end position="324"/>
    </location>
</feature>
<organism evidence="2 3">
    <name type="scientific">Decorospora gaudefroyi</name>
    <dbReference type="NCBI Taxonomy" id="184978"/>
    <lineage>
        <taxon>Eukaryota</taxon>
        <taxon>Fungi</taxon>
        <taxon>Dikarya</taxon>
        <taxon>Ascomycota</taxon>
        <taxon>Pezizomycotina</taxon>
        <taxon>Dothideomycetes</taxon>
        <taxon>Pleosporomycetidae</taxon>
        <taxon>Pleosporales</taxon>
        <taxon>Pleosporineae</taxon>
        <taxon>Pleosporaceae</taxon>
        <taxon>Decorospora</taxon>
    </lineage>
</organism>
<feature type="region of interest" description="Disordered" evidence="1">
    <location>
        <begin position="290"/>
        <end position="324"/>
    </location>
</feature>
<dbReference type="EMBL" id="ML975359">
    <property type="protein sequence ID" value="KAF1831602.1"/>
    <property type="molecule type" value="Genomic_DNA"/>
</dbReference>
<reference evidence="2" key="1">
    <citation type="submission" date="2020-01" db="EMBL/GenBank/DDBJ databases">
        <authorList>
            <consortium name="DOE Joint Genome Institute"/>
            <person name="Haridas S."/>
            <person name="Albert R."/>
            <person name="Binder M."/>
            <person name="Bloem J."/>
            <person name="Labutti K."/>
            <person name="Salamov A."/>
            <person name="Andreopoulos B."/>
            <person name="Baker S.E."/>
            <person name="Barry K."/>
            <person name="Bills G."/>
            <person name="Bluhm B.H."/>
            <person name="Cannon C."/>
            <person name="Castanera R."/>
            <person name="Culley D.E."/>
            <person name="Daum C."/>
            <person name="Ezra D."/>
            <person name="Gonzalez J.B."/>
            <person name="Henrissat B."/>
            <person name="Kuo A."/>
            <person name="Liang C."/>
            <person name="Lipzen A."/>
            <person name="Lutzoni F."/>
            <person name="Magnuson J."/>
            <person name="Mondo S."/>
            <person name="Nolan M."/>
            <person name="Ohm R."/>
            <person name="Pangilinan J."/>
            <person name="Park H.-J."/>
            <person name="Ramirez L."/>
            <person name="Alfaro M."/>
            <person name="Sun H."/>
            <person name="Tritt A."/>
            <person name="Yoshinaga Y."/>
            <person name="Zwiers L.-H."/>
            <person name="Turgeon B.G."/>
            <person name="Goodwin S.B."/>
            <person name="Spatafora J.W."/>
            <person name="Crous P.W."/>
            <person name="Grigoriev I.V."/>
        </authorList>
    </citation>
    <scope>NUCLEOTIDE SEQUENCE</scope>
    <source>
        <strain evidence="2">P77</strain>
    </source>
</reference>
<evidence type="ECO:0000256" key="1">
    <source>
        <dbReference type="SAM" id="MobiDB-lite"/>
    </source>
</evidence>
<keyword evidence="3" id="KW-1185">Reference proteome</keyword>
<evidence type="ECO:0000313" key="3">
    <source>
        <dbReference type="Proteomes" id="UP000800040"/>
    </source>
</evidence>
<sequence length="324" mass="35534">MKLHDLYADLMKVYPFGLGLYKPPSTLALRPGSVGYFNELGVWQPIVQLENAEDVKGKGLKIPEEELAKHEFDPETDWAPMYSTEVIEADIASKIKAGASTGTVSLEGKLFLEFHSSSNSGAVMMTAKPVSHRAYYYESPFSRWVADNLDALTTGPRREEIKKYGLSIITDTYSSKKCILNAWQGQKKTVSIGLSVNPKGVIDMGLEGGWHIETAAGGWKEYTGKTPEEEVVVFCSGLHFSIRRILGFNLVSMDSLQSRAGAETDTELAASVIASKIEKNVAFEVMTESIGLGPVKPKTQPANDDDDDDDDDGNHDDNEENGED</sequence>